<dbReference type="GO" id="GO:0008270">
    <property type="term" value="F:zinc ion binding"/>
    <property type="evidence" value="ECO:0007669"/>
    <property type="project" value="UniProtKB-KW"/>
</dbReference>
<proteinExistence type="predicted"/>
<feature type="region of interest" description="Disordered" evidence="2">
    <location>
        <begin position="258"/>
        <end position="296"/>
    </location>
</feature>
<feature type="compositionally biased region" description="Basic and acidic residues" evidence="2">
    <location>
        <begin position="367"/>
        <end position="381"/>
    </location>
</feature>
<dbReference type="Pfam" id="PF14111">
    <property type="entry name" value="DUF4283"/>
    <property type="match status" value="1"/>
</dbReference>
<evidence type="ECO:0000256" key="2">
    <source>
        <dbReference type="SAM" id="MobiDB-lite"/>
    </source>
</evidence>
<dbReference type="InterPro" id="IPR025558">
    <property type="entry name" value="DUF4283"/>
</dbReference>
<dbReference type="EMBL" id="JBCGBO010000004">
    <property type="protein sequence ID" value="KAK9208753.1"/>
    <property type="molecule type" value="Genomic_DNA"/>
</dbReference>
<feature type="region of interest" description="Disordered" evidence="2">
    <location>
        <begin position="311"/>
        <end position="398"/>
    </location>
</feature>
<dbReference type="Pfam" id="PF14392">
    <property type="entry name" value="zf-CCHC_4"/>
    <property type="match status" value="1"/>
</dbReference>
<feature type="compositionally biased region" description="Low complexity" evidence="2">
    <location>
        <begin position="269"/>
        <end position="284"/>
    </location>
</feature>
<comment type="caution">
    <text evidence="4">The sequence shown here is derived from an EMBL/GenBank/DDBJ whole genome shotgun (WGS) entry which is preliminary data.</text>
</comment>
<dbReference type="InterPro" id="IPR040256">
    <property type="entry name" value="At4g02000-like"/>
</dbReference>
<keyword evidence="1" id="KW-0479">Metal-binding</keyword>
<feature type="compositionally biased region" description="Polar residues" evidence="2">
    <location>
        <begin position="285"/>
        <end position="296"/>
    </location>
</feature>
<name>A0AAP0QUG8_9ROSI</name>
<sequence length="434" mass="48946">METEELIRRCRAIKLSGVEEGKATFKSKMKSKGEQIVAGCLVGKVLTNKSVNKEGLKIALQQAWQNKREVKVESLGDNVFMFKFGAEIDKKKAITGGPWHFARALIVFTETKGIGDLAKQSFTHVSFWVQLQNVPNVFIDKETISELGEAIGKVEEVETDANGDCMGEVIRIRISIDITKPLMKILEIRQEDMTEEKDIPVLIRYERLPDFCYCCGCLGHQYRECTRYEKQPKEDLAYGPWLKAPTMAEKLNQIRRRNKENAAVNQSPESQTQTENQNQNSTNTGRQVTGAQAGQENGSKLARLLGNTEKQLMTDGDGPKFEESSCKHQKETAKEVQTSREHDLGAGKQNEKENWRESQKTNAKLGVENRKNQVGEKEREVGVGQSNPQDRIPQLGQTNNTAQTALEEVGRKNILVANNLKPKKKWKIQARGRE</sequence>
<dbReference type="InterPro" id="IPR025836">
    <property type="entry name" value="Zn_knuckle_CX2CX4HX4C"/>
</dbReference>
<evidence type="ECO:0000259" key="3">
    <source>
        <dbReference type="PROSITE" id="PS50158"/>
    </source>
</evidence>
<evidence type="ECO:0000313" key="4">
    <source>
        <dbReference type="EMBL" id="KAK9208753.1"/>
    </source>
</evidence>
<keyword evidence="1" id="KW-0862">Zinc</keyword>
<gene>
    <name evidence="4" type="ORF">WN944_001113</name>
</gene>
<feature type="compositionally biased region" description="Polar residues" evidence="2">
    <location>
        <begin position="384"/>
        <end position="398"/>
    </location>
</feature>
<dbReference type="InterPro" id="IPR001878">
    <property type="entry name" value="Znf_CCHC"/>
</dbReference>
<dbReference type="AlphaFoldDB" id="A0AAP0QUG8"/>
<evidence type="ECO:0000256" key="1">
    <source>
        <dbReference type="PROSITE-ProRule" id="PRU00047"/>
    </source>
</evidence>
<dbReference type="GO" id="GO:0003676">
    <property type="term" value="F:nucleic acid binding"/>
    <property type="evidence" value="ECO:0007669"/>
    <property type="project" value="InterPro"/>
</dbReference>
<dbReference type="PROSITE" id="PS50158">
    <property type="entry name" value="ZF_CCHC"/>
    <property type="match status" value="1"/>
</dbReference>
<dbReference type="PANTHER" id="PTHR31286">
    <property type="entry name" value="GLYCINE-RICH CELL WALL STRUCTURAL PROTEIN 1.8-LIKE"/>
    <property type="match status" value="1"/>
</dbReference>
<feature type="domain" description="CCHC-type" evidence="3">
    <location>
        <begin position="212"/>
        <end position="227"/>
    </location>
</feature>
<protein>
    <recommendedName>
        <fullName evidence="3">CCHC-type domain-containing protein</fullName>
    </recommendedName>
</protein>
<keyword evidence="1" id="KW-0863">Zinc-finger</keyword>
<organism evidence="4 5">
    <name type="scientific">Citrus x changshan-huyou</name>
    <dbReference type="NCBI Taxonomy" id="2935761"/>
    <lineage>
        <taxon>Eukaryota</taxon>
        <taxon>Viridiplantae</taxon>
        <taxon>Streptophyta</taxon>
        <taxon>Embryophyta</taxon>
        <taxon>Tracheophyta</taxon>
        <taxon>Spermatophyta</taxon>
        <taxon>Magnoliopsida</taxon>
        <taxon>eudicotyledons</taxon>
        <taxon>Gunneridae</taxon>
        <taxon>Pentapetalae</taxon>
        <taxon>rosids</taxon>
        <taxon>malvids</taxon>
        <taxon>Sapindales</taxon>
        <taxon>Rutaceae</taxon>
        <taxon>Aurantioideae</taxon>
        <taxon>Citrus</taxon>
    </lineage>
</organism>
<evidence type="ECO:0000313" key="5">
    <source>
        <dbReference type="Proteomes" id="UP001428341"/>
    </source>
</evidence>
<dbReference type="Proteomes" id="UP001428341">
    <property type="component" value="Unassembled WGS sequence"/>
</dbReference>
<accession>A0AAP0QUG8</accession>
<dbReference type="PANTHER" id="PTHR31286:SF167">
    <property type="entry name" value="OS09G0268800 PROTEIN"/>
    <property type="match status" value="1"/>
</dbReference>
<reference evidence="4 5" key="1">
    <citation type="submission" date="2024-05" db="EMBL/GenBank/DDBJ databases">
        <title>Haplotype-resolved chromosome-level genome assembly of Huyou (Citrus changshanensis).</title>
        <authorList>
            <person name="Miao C."/>
            <person name="Chen W."/>
            <person name="Wu Y."/>
            <person name="Wang L."/>
            <person name="Zhao S."/>
            <person name="Grierson D."/>
            <person name="Xu C."/>
            <person name="Chen K."/>
        </authorList>
    </citation>
    <scope>NUCLEOTIDE SEQUENCE [LARGE SCALE GENOMIC DNA]</scope>
    <source>
        <strain evidence="4">01-14</strain>
        <tissue evidence="4">Leaf</tissue>
    </source>
</reference>
<feature type="compositionally biased region" description="Basic and acidic residues" evidence="2">
    <location>
        <begin position="317"/>
        <end position="359"/>
    </location>
</feature>
<keyword evidence="5" id="KW-1185">Reference proteome</keyword>